<protein>
    <submittedName>
        <fullName evidence="1">Uncharacterized protein</fullName>
    </submittedName>
</protein>
<dbReference type="VEuPathDB" id="FungiDB:SDRG_08159"/>
<dbReference type="OMA" id="AICHSTE"/>
<dbReference type="Gene3D" id="3.80.10.10">
    <property type="entry name" value="Ribonuclease Inhibitor"/>
    <property type="match status" value="1"/>
</dbReference>
<dbReference type="RefSeq" id="XP_008612251.1">
    <property type="nucleotide sequence ID" value="XM_008614029.1"/>
</dbReference>
<reference evidence="1 2" key="1">
    <citation type="submission" date="2012-04" db="EMBL/GenBank/DDBJ databases">
        <title>The Genome Sequence of Saprolegnia declina VS20.</title>
        <authorList>
            <consortium name="The Broad Institute Genome Sequencing Platform"/>
            <person name="Russ C."/>
            <person name="Nusbaum C."/>
            <person name="Tyler B."/>
            <person name="van West P."/>
            <person name="Dieguez-Uribeondo J."/>
            <person name="de Bruijn I."/>
            <person name="Tripathy S."/>
            <person name="Jiang R."/>
            <person name="Young S.K."/>
            <person name="Zeng Q."/>
            <person name="Gargeya S."/>
            <person name="Fitzgerald M."/>
            <person name="Haas B."/>
            <person name="Abouelleil A."/>
            <person name="Alvarado L."/>
            <person name="Arachchi H.M."/>
            <person name="Berlin A."/>
            <person name="Chapman S.B."/>
            <person name="Goldberg J."/>
            <person name="Griggs A."/>
            <person name="Gujja S."/>
            <person name="Hansen M."/>
            <person name="Howarth C."/>
            <person name="Imamovic A."/>
            <person name="Larimer J."/>
            <person name="McCowen C."/>
            <person name="Montmayeur A."/>
            <person name="Murphy C."/>
            <person name="Neiman D."/>
            <person name="Pearson M."/>
            <person name="Priest M."/>
            <person name="Roberts A."/>
            <person name="Saif S."/>
            <person name="Shea T."/>
            <person name="Sisk P."/>
            <person name="Sykes S."/>
            <person name="Wortman J."/>
            <person name="Nusbaum C."/>
            <person name="Birren B."/>
        </authorList>
    </citation>
    <scope>NUCLEOTIDE SEQUENCE [LARGE SCALE GENOMIC DNA]</scope>
    <source>
        <strain evidence="1 2">VS20</strain>
    </source>
</reference>
<evidence type="ECO:0000313" key="2">
    <source>
        <dbReference type="Proteomes" id="UP000030762"/>
    </source>
</evidence>
<proteinExistence type="predicted"/>
<keyword evidence="2" id="KW-1185">Reference proteome</keyword>
<dbReference type="SUPFAM" id="SSF52047">
    <property type="entry name" value="RNI-like"/>
    <property type="match status" value="1"/>
</dbReference>
<dbReference type="GeneID" id="19948886"/>
<organism evidence="1 2">
    <name type="scientific">Saprolegnia diclina (strain VS20)</name>
    <dbReference type="NCBI Taxonomy" id="1156394"/>
    <lineage>
        <taxon>Eukaryota</taxon>
        <taxon>Sar</taxon>
        <taxon>Stramenopiles</taxon>
        <taxon>Oomycota</taxon>
        <taxon>Saprolegniomycetes</taxon>
        <taxon>Saprolegniales</taxon>
        <taxon>Saprolegniaceae</taxon>
        <taxon>Saprolegnia</taxon>
    </lineage>
</organism>
<gene>
    <name evidence="1" type="ORF">SDRG_08159</name>
</gene>
<dbReference type="AlphaFoldDB" id="T0Q917"/>
<dbReference type="Proteomes" id="UP000030762">
    <property type="component" value="Unassembled WGS sequence"/>
</dbReference>
<dbReference type="InterPro" id="IPR032675">
    <property type="entry name" value="LRR_dom_sf"/>
</dbReference>
<dbReference type="InParanoid" id="T0Q917"/>
<sequence>MSITLTTDNRVAMWLLSPIALQILDYLDDADDAHAFLQAAPNGSLDDALDALRTLLAMDVELSLWPTPYAECLDEVYSISASVVTRALPLFREIVVTRAQDQAAICHSTELAPTTTVRCDVQGATSVRAALGKWLPNLVDLRVTSDFPLDVAAVLTDSVSTCHGLRAVTMRQSENLEQAAFDAALTAVLATCSQVERIWVGSSSLSPMSDCKSLVAWLALPTARHLELEGTDFYDEVGVELAVAMLASSTLETTNLSAVPSLTRAILSPSSPPLPSQLRHLIIFDYALKNDYDFNDDDDDDDVDPPTALGEADVAALAAKISRSRLESLDVWLQDGCDATPVVSVLPQLPALTKLALQAVHLTWFPKLRHLWHLELFSVTFSDAAIESLAAFLGSSPKTVQLDLGCDPLPDPHANIIFGALPQWLSRRGTACEIRLAIKSDVCAEAFATALAQTRNSHTVKITIASAGLSLAAKQQLVAALALTSRMTLVFSSGGHRCAEDDAILEAYGRKHHLYGKQHFHGGAKSIRFHSPCTVVR</sequence>
<evidence type="ECO:0000313" key="1">
    <source>
        <dbReference type="EMBL" id="EQC34389.1"/>
    </source>
</evidence>
<accession>T0Q917</accession>
<name>T0Q917_SAPDV</name>
<dbReference type="EMBL" id="JH767155">
    <property type="protein sequence ID" value="EQC34389.1"/>
    <property type="molecule type" value="Genomic_DNA"/>
</dbReference>